<sequence length="206" mass="22280">MQRRDDESTFGWLLDRVANAGQGGERVSLGEIIDSLGERAFWPVVLLAGLITVLPLIGDIPGVPSVMAILVLVCGVQRLAGRKHYWLPGWLLRRGIGRARLERATAACRRPLEFAGRLLRPRFKVLITGPGEWAVVILCLCVALLLFPMEFIPFSANLAGSALILFALAMLARDGLLAVFAVVITVGTLWLIGGTLVGWISGWLGG</sequence>
<dbReference type="PIRSF" id="PIRSF033239">
    <property type="entry name" value="ExoD"/>
    <property type="match status" value="1"/>
</dbReference>
<dbReference type="KEGG" id="haa:A5892_02625"/>
<protein>
    <recommendedName>
        <fullName evidence="4">Exopolysaccharide biosynthesis protein</fullName>
    </recommendedName>
</protein>
<gene>
    <name evidence="2" type="ORF">A5892_02625</name>
</gene>
<reference evidence="2 3" key="1">
    <citation type="submission" date="2016-04" db="EMBL/GenBank/DDBJ databases">
        <title>Complete Genome Sequence of Halotalea alkalilenta IHB B 13600.</title>
        <authorList>
            <person name="Swarnkar M.K."/>
            <person name="Sharma A."/>
            <person name="Kaushal K."/>
            <person name="Soni R."/>
            <person name="Rana S."/>
            <person name="Singh A.K."/>
            <person name="Gulati A."/>
        </authorList>
    </citation>
    <scope>NUCLEOTIDE SEQUENCE [LARGE SCALE GENOMIC DNA]</scope>
    <source>
        <strain evidence="2 3">IHB B 13600</strain>
    </source>
</reference>
<dbReference type="AlphaFoldDB" id="A0A172YBK1"/>
<feature type="transmembrane region" description="Helical" evidence="1">
    <location>
        <begin position="176"/>
        <end position="200"/>
    </location>
</feature>
<name>A0A172YBK1_9GAMM</name>
<keyword evidence="1" id="KW-0812">Transmembrane</keyword>
<dbReference type="Proteomes" id="UP000077875">
    <property type="component" value="Chromosome"/>
</dbReference>
<evidence type="ECO:0008006" key="4">
    <source>
        <dbReference type="Google" id="ProtNLM"/>
    </source>
</evidence>
<dbReference type="RefSeq" id="WP_064121477.1">
    <property type="nucleotide sequence ID" value="NZ_CP015243.1"/>
</dbReference>
<proteinExistence type="predicted"/>
<feature type="transmembrane region" description="Helical" evidence="1">
    <location>
        <begin position="125"/>
        <end position="145"/>
    </location>
</feature>
<dbReference type="InterPro" id="IPR010331">
    <property type="entry name" value="ExoD"/>
</dbReference>
<dbReference type="PANTHER" id="PTHR41795">
    <property type="entry name" value="EXOPOLYSACCHARIDE SYNTHESIS PROTEIN"/>
    <property type="match status" value="1"/>
</dbReference>
<evidence type="ECO:0000313" key="2">
    <source>
        <dbReference type="EMBL" id="ANF56496.1"/>
    </source>
</evidence>
<dbReference type="EMBL" id="CP015243">
    <property type="protein sequence ID" value="ANF56496.1"/>
    <property type="molecule type" value="Genomic_DNA"/>
</dbReference>
<keyword evidence="3" id="KW-1185">Reference proteome</keyword>
<evidence type="ECO:0000256" key="1">
    <source>
        <dbReference type="SAM" id="Phobius"/>
    </source>
</evidence>
<organism evidence="2 3">
    <name type="scientific">Halotalea alkalilenta</name>
    <dbReference type="NCBI Taxonomy" id="376489"/>
    <lineage>
        <taxon>Bacteria</taxon>
        <taxon>Pseudomonadati</taxon>
        <taxon>Pseudomonadota</taxon>
        <taxon>Gammaproteobacteria</taxon>
        <taxon>Oceanospirillales</taxon>
        <taxon>Halomonadaceae</taxon>
        <taxon>Halotalea</taxon>
    </lineage>
</organism>
<keyword evidence="1" id="KW-1133">Transmembrane helix</keyword>
<dbReference type="PANTHER" id="PTHR41795:SF1">
    <property type="entry name" value="EXOPOLYSACCHARIDE SYNTHESIS PROTEIN"/>
    <property type="match status" value="1"/>
</dbReference>
<feature type="transmembrane region" description="Helical" evidence="1">
    <location>
        <begin position="151"/>
        <end position="169"/>
    </location>
</feature>
<dbReference type="Pfam" id="PF06055">
    <property type="entry name" value="ExoD"/>
    <property type="match status" value="1"/>
</dbReference>
<accession>A0A172YBK1</accession>
<dbReference type="STRING" id="376489.A5892_02625"/>
<evidence type="ECO:0000313" key="3">
    <source>
        <dbReference type="Proteomes" id="UP000077875"/>
    </source>
</evidence>
<keyword evidence="1" id="KW-0472">Membrane</keyword>